<protein>
    <recommendedName>
        <fullName evidence="4">Outer membrane protein beta-barrel domain-containing protein</fullName>
    </recommendedName>
</protein>
<keyword evidence="1" id="KW-0732">Signal</keyword>
<evidence type="ECO:0008006" key="4">
    <source>
        <dbReference type="Google" id="ProtNLM"/>
    </source>
</evidence>
<dbReference type="EMBL" id="MGJP01000063">
    <property type="protein sequence ID" value="OGN08402.1"/>
    <property type="molecule type" value="Genomic_DNA"/>
</dbReference>
<accession>A0A1F8F5H7</accession>
<dbReference type="Proteomes" id="UP000177167">
    <property type="component" value="Unassembled WGS sequence"/>
</dbReference>
<reference evidence="2 3" key="1">
    <citation type="journal article" date="2016" name="Nat. Commun.">
        <title>Thousands of microbial genomes shed light on interconnected biogeochemical processes in an aquifer system.</title>
        <authorList>
            <person name="Anantharaman K."/>
            <person name="Brown C.T."/>
            <person name="Hug L.A."/>
            <person name="Sharon I."/>
            <person name="Castelle C.J."/>
            <person name="Probst A.J."/>
            <person name="Thomas B.C."/>
            <person name="Singh A."/>
            <person name="Wilkins M.J."/>
            <person name="Karaoz U."/>
            <person name="Brodie E.L."/>
            <person name="Williams K.H."/>
            <person name="Hubbard S.S."/>
            <person name="Banfield J.F."/>
        </authorList>
    </citation>
    <scope>NUCLEOTIDE SEQUENCE [LARGE SCALE GENOMIC DNA]</scope>
</reference>
<sequence>MKIVRMIMVVLVSMLAVSSSVSAQVLVTGETGGKGNQAVLFSANGIFPEGLELVSVYGQYIYGVTDRLDFGPVYGHITALGRTQHYIGTGWNLALFRRKKAFVDVSFFGVATFPLNKRSEASTVLTAPSLVVSRPITLNGKSVSLYTGVSTLVPIGQTLDTLFTPPETVWNVPLGFSTVLNDGWSLYAEVDVHPTFKAVGIGLVKGF</sequence>
<comment type="caution">
    <text evidence="2">The sequence shown here is derived from an EMBL/GenBank/DDBJ whole genome shotgun (WGS) entry which is preliminary data.</text>
</comment>
<proteinExistence type="predicted"/>
<evidence type="ECO:0000313" key="2">
    <source>
        <dbReference type="EMBL" id="OGN08402.1"/>
    </source>
</evidence>
<evidence type="ECO:0000313" key="3">
    <source>
        <dbReference type="Proteomes" id="UP000177167"/>
    </source>
</evidence>
<feature type="chain" id="PRO_5009535469" description="Outer membrane protein beta-barrel domain-containing protein" evidence="1">
    <location>
        <begin position="24"/>
        <end position="207"/>
    </location>
</feature>
<dbReference type="AlphaFoldDB" id="A0A1F8F5H7"/>
<name>A0A1F8F5H7_9BACT</name>
<feature type="signal peptide" evidence="1">
    <location>
        <begin position="1"/>
        <end position="23"/>
    </location>
</feature>
<organism evidence="2 3">
    <name type="scientific">Candidatus Yanofskybacteria bacterium RIFCSPHIGHO2_02_FULL_41_11</name>
    <dbReference type="NCBI Taxonomy" id="1802675"/>
    <lineage>
        <taxon>Bacteria</taxon>
        <taxon>Candidatus Yanofskyibacteriota</taxon>
    </lineage>
</organism>
<gene>
    <name evidence="2" type="ORF">A3J46_06760</name>
</gene>
<evidence type="ECO:0000256" key="1">
    <source>
        <dbReference type="SAM" id="SignalP"/>
    </source>
</evidence>